<dbReference type="GO" id="GO:0008236">
    <property type="term" value="F:serine-type peptidase activity"/>
    <property type="evidence" value="ECO:0007669"/>
    <property type="project" value="InterPro"/>
</dbReference>
<dbReference type="PANTHER" id="PTHR11261">
    <property type="entry name" value="INTERPHOTORECEPTOR RETINOID-BINDING PROTEIN"/>
    <property type="match status" value="1"/>
</dbReference>
<reference evidence="2" key="1">
    <citation type="submission" date="2020-02" db="EMBL/GenBank/DDBJ databases">
        <authorList>
            <person name="Meier V. D."/>
        </authorList>
    </citation>
    <scope>NUCLEOTIDE SEQUENCE</scope>
    <source>
        <strain evidence="2">AVDCRST_MAG49</strain>
    </source>
</reference>
<organism evidence="2">
    <name type="scientific">uncultured Thermomicrobiales bacterium</name>
    <dbReference type="NCBI Taxonomy" id="1645740"/>
    <lineage>
        <taxon>Bacteria</taxon>
        <taxon>Pseudomonadati</taxon>
        <taxon>Thermomicrobiota</taxon>
        <taxon>Thermomicrobia</taxon>
        <taxon>Thermomicrobiales</taxon>
        <taxon>environmental samples</taxon>
    </lineage>
</organism>
<evidence type="ECO:0000313" key="2">
    <source>
        <dbReference type="EMBL" id="CAA9565115.1"/>
    </source>
</evidence>
<name>A0A6J4UZS7_9BACT</name>
<dbReference type="CDD" id="cd07563">
    <property type="entry name" value="Peptidase_S41_IRBP"/>
    <property type="match status" value="1"/>
</dbReference>
<dbReference type="Gene3D" id="3.90.226.10">
    <property type="entry name" value="2-enoyl-CoA Hydratase, Chain A, domain 1"/>
    <property type="match status" value="1"/>
</dbReference>
<dbReference type="Pfam" id="PF11918">
    <property type="entry name" value="Peptidase_S41_N"/>
    <property type="match status" value="1"/>
</dbReference>
<sequence>MATTPAFDGVVRTEVIQTLLAELRERYVYPEVAGRMEEAIRSRLGSGEYDGLSEGEELAEALTRHLREVSRDGHLRVRYGGEAPGAEEPEDDPARREAWRRLAAAGNFGFTRAERLAGNVGYLQVREFGGIEWAGDTVVAAMGFLAQTEALIVDVRGNGGGDPATVALLSGYLFEGSVHLNDFVARDGGGVYQSRTSAFLPGRRYLGKPVYVLIGRETFSGAEEFAYNLQALRRATVVGATSGGHAHPGRFFPIGRGFEAFIPNGRPVNPITGTDWEGTGVIPDVAVPEEEALRAAHVAALKGIRERIARDPGGIPVSVAEEIGAALGGYERGD</sequence>
<dbReference type="SMART" id="SM00245">
    <property type="entry name" value="TSPc"/>
    <property type="match status" value="1"/>
</dbReference>
<evidence type="ECO:0000259" key="1">
    <source>
        <dbReference type="SMART" id="SM00245"/>
    </source>
</evidence>
<gene>
    <name evidence="2" type="ORF">AVDCRST_MAG49-2844</name>
</gene>
<dbReference type="InterPro" id="IPR029045">
    <property type="entry name" value="ClpP/crotonase-like_dom_sf"/>
</dbReference>
<dbReference type="PANTHER" id="PTHR11261:SF3">
    <property type="entry name" value="RETINOL-BINDING PROTEIN 3"/>
    <property type="match status" value="1"/>
</dbReference>
<dbReference type="Pfam" id="PF03572">
    <property type="entry name" value="Peptidase_S41"/>
    <property type="match status" value="1"/>
</dbReference>
<dbReference type="GO" id="GO:0006508">
    <property type="term" value="P:proteolysis"/>
    <property type="evidence" value="ECO:0007669"/>
    <property type="project" value="InterPro"/>
</dbReference>
<accession>A0A6J4UZS7</accession>
<dbReference type="EMBL" id="CADCWG010000198">
    <property type="protein sequence ID" value="CAA9565115.1"/>
    <property type="molecule type" value="Genomic_DNA"/>
</dbReference>
<dbReference type="SUPFAM" id="SSF52096">
    <property type="entry name" value="ClpP/crotonase"/>
    <property type="match status" value="1"/>
</dbReference>
<dbReference type="InterPro" id="IPR005151">
    <property type="entry name" value="Tail-specific_protease"/>
</dbReference>
<feature type="domain" description="Tail specific protease" evidence="1">
    <location>
        <begin position="87"/>
        <end position="288"/>
    </location>
</feature>
<dbReference type="Gene3D" id="3.30.750.44">
    <property type="match status" value="1"/>
</dbReference>
<dbReference type="AlphaFoldDB" id="A0A6J4UZS7"/>
<protein>
    <recommendedName>
        <fullName evidence="1">Tail specific protease domain-containing protein</fullName>
    </recommendedName>
</protein>
<proteinExistence type="predicted"/>